<accession>A0A8H5FBI3</accession>
<dbReference type="Proteomes" id="UP000567179">
    <property type="component" value="Unassembled WGS sequence"/>
</dbReference>
<protein>
    <submittedName>
        <fullName evidence="1">Uncharacterized protein</fullName>
    </submittedName>
</protein>
<evidence type="ECO:0000313" key="1">
    <source>
        <dbReference type="EMBL" id="KAF5330791.1"/>
    </source>
</evidence>
<comment type="caution">
    <text evidence="1">The sequence shown here is derived from an EMBL/GenBank/DDBJ whole genome shotgun (WGS) entry which is preliminary data.</text>
</comment>
<name>A0A8H5FBI3_9AGAR</name>
<gene>
    <name evidence="1" type="ORF">D9619_005823</name>
</gene>
<sequence length="236" mass="27077">MPQNEDIALFIGIHRMYLLYRRQTLERSFQLLCAPVAQRLHCALTSSLGVWETCLQEGYKVIDRLQQLLKVGLLFATTRSEEAQYTPGVSPTPANEESHNRRLDWARCLLDWSKSCMEWVDTFENGLKAMNEHRRTLQARQMRRRDEIARLQLNTDGLGSMMKMNAVMDENRADVAIFHAGLQRLRESVGDIPLLFGCQQDPSPDPIFYENQRETIDESTAWATTLLGIFANLSLG</sequence>
<proteinExistence type="predicted"/>
<dbReference type="EMBL" id="JAACJJ010000001">
    <property type="protein sequence ID" value="KAF5330791.1"/>
    <property type="molecule type" value="Genomic_DNA"/>
</dbReference>
<evidence type="ECO:0000313" key="2">
    <source>
        <dbReference type="Proteomes" id="UP000567179"/>
    </source>
</evidence>
<keyword evidence="2" id="KW-1185">Reference proteome</keyword>
<organism evidence="1 2">
    <name type="scientific">Psilocybe cf. subviscida</name>
    <dbReference type="NCBI Taxonomy" id="2480587"/>
    <lineage>
        <taxon>Eukaryota</taxon>
        <taxon>Fungi</taxon>
        <taxon>Dikarya</taxon>
        <taxon>Basidiomycota</taxon>
        <taxon>Agaricomycotina</taxon>
        <taxon>Agaricomycetes</taxon>
        <taxon>Agaricomycetidae</taxon>
        <taxon>Agaricales</taxon>
        <taxon>Agaricineae</taxon>
        <taxon>Strophariaceae</taxon>
        <taxon>Psilocybe</taxon>
    </lineage>
</organism>
<reference evidence="1 2" key="1">
    <citation type="journal article" date="2020" name="ISME J.">
        <title>Uncovering the hidden diversity of litter-decomposition mechanisms in mushroom-forming fungi.</title>
        <authorList>
            <person name="Floudas D."/>
            <person name="Bentzer J."/>
            <person name="Ahren D."/>
            <person name="Johansson T."/>
            <person name="Persson P."/>
            <person name="Tunlid A."/>
        </authorList>
    </citation>
    <scope>NUCLEOTIDE SEQUENCE [LARGE SCALE GENOMIC DNA]</scope>
    <source>
        <strain evidence="1 2">CBS 101986</strain>
    </source>
</reference>
<dbReference type="AlphaFoldDB" id="A0A8H5FBI3"/>